<dbReference type="SMART" id="SM01085">
    <property type="entry name" value="CK_II_beta"/>
    <property type="match status" value="1"/>
</dbReference>
<dbReference type="PANTHER" id="PTHR11740:SF0">
    <property type="entry name" value="CASEIN KINASE II SUBUNIT BETA"/>
    <property type="match status" value="1"/>
</dbReference>
<dbReference type="SUPFAM" id="SSF57798">
    <property type="entry name" value="Casein kinase II beta subunit"/>
    <property type="match status" value="1"/>
</dbReference>
<dbReference type="InterPro" id="IPR035991">
    <property type="entry name" value="Casein_kinase_II_beta-like"/>
</dbReference>
<evidence type="ECO:0000313" key="4">
    <source>
        <dbReference type="EMBL" id="CEM49292.1"/>
    </source>
</evidence>
<dbReference type="PRINTS" id="PR00472">
    <property type="entry name" value="CASNKINASEII"/>
</dbReference>
<dbReference type="PhylomeDB" id="A0A0G4HXQ7"/>
<reference evidence="4" key="1">
    <citation type="submission" date="2014-11" db="EMBL/GenBank/DDBJ databases">
        <authorList>
            <person name="Otto D Thomas"/>
            <person name="Naeem Raeece"/>
        </authorList>
    </citation>
    <scope>NUCLEOTIDE SEQUENCE</scope>
</reference>
<dbReference type="FunFam" id="2.20.25.20:FF:000001">
    <property type="entry name" value="Casein kinase II subunit beta"/>
    <property type="match status" value="1"/>
</dbReference>
<dbReference type="GO" id="GO:0005737">
    <property type="term" value="C:cytoplasm"/>
    <property type="evidence" value="ECO:0007669"/>
    <property type="project" value="TreeGrafter"/>
</dbReference>
<dbReference type="PROSITE" id="PS01101">
    <property type="entry name" value="CK2_BETA"/>
    <property type="match status" value="1"/>
</dbReference>
<protein>
    <recommendedName>
        <fullName evidence="2">Casein kinase II subunit beta</fullName>
        <shortName evidence="2">CK II beta</shortName>
    </recommendedName>
</protein>
<gene>
    <name evidence="4" type="ORF">Cvel_9321</name>
</gene>
<dbReference type="AlphaFoldDB" id="A0A0G4HXQ7"/>
<name>A0A0G4HXQ7_9ALVE</name>
<comment type="subunit">
    <text evidence="2">Tetramer of two alpha and two beta subunits.</text>
</comment>
<dbReference type="Gene3D" id="1.10.1820.10">
    <property type="entry name" value="protein kinase ck2 holoenzyme, chain C, domain 1"/>
    <property type="match status" value="1"/>
</dbReference>
<feature type="compositionally biased region" description="Gly residues" evidence="3">
    <location>
        <begin position="283"/>
        <end position="292"/>
    </location>
</feature>
<comment type="similarity">
    <text evidence="1 2">Belongs to the casein kinase 2 subunit beta family.</text>
</comment>
<dbReference type="Pfam" id="PF01214">
    <property type="entry name" value="CK_II_beta"/>
    <property type="match status" value="1"/>
</dbReference>
<proteinExistence type="inferred from homology"/>
<evidence type="ECO:0000256" key="2">
    <source>
        <dbReference type="RuleBase" id="RU361268"/>
    </source>
</evidence>
<dbReference type="VEuPathDB" id="CryptoDB:Cvel_9321"/>
<evidence type="ECO:0000256" key="1">
    <source>
        <dbReference type="ARBA" id="ARBA00006941"/>
    </source>
</evidence>
<organism evidence="4">
    <name type="scientific">Chromera velia CCMP2878</name>
    <dbReference type="NCBI Taxonomy" id="1169474"/>
    <lineage>
        <taxon>Eukaryota</taxon>
        <taxon>Sar</taxon>
        <taxon>Alveolata</taxon>
        <taxon>Colpodellida</taxon>
        <taxon>Chromeraceae</taxon>
        <taxon>Chromera</taxon>
    </lineage>
</organism>
<dbReference type="InterPro" id="IPR016149">
    <property type="entry name" value="Casein_kin_II_reg-sub_N"/>
</dbReference>
<accession>A0A0G4HXQ7</accession>
<dbReference type="FunFam" id="1.10.1820.10:FF:000005">
    <property type="entry name" value="Casein kinase II subunit beta"/>
    <property type="match status" value="1"/>
</dbReference>
<dbReference type="PANTHER" id="PTHR11740">
    <property type="entry name" value="CASEIN KINASE II SUBUNIT BETA"/>
    <property type="match status" value="1"/>
</dbReference>
<dbReference type="GO" id="GO:0019887">
    <property type="term" value="F:protein kinase regulator activity"/>
    <property type="evidence" value="ECO:0007669"/>
    <property type="project" value="InterPro"/>
</dbReference>
<dbReference type="InterPro" id="IPR000704">
    <property type="entry name" value="Casein_kinase_II_reg-sub"/>
</dbReference>
<feature type="region of interest" description="Disordered" evidence="3">
    <location>
        <begin position="257"/>
        <end position="300"/>
    </location>
</feature>
<dbReference type="EMBL" id="CDMZ01004289">
    <property type="protein sequence ID" value="CEM49292.1"/>
    <property type="molecule type" value="Genomic_DNA"/>
</dbReference>
<evidence type="ECO:0000256" key="3">
    <source>
        <dbReference type="SAM" id="MobiDB-lite"/>
    </source>
</evidence>
<dbReference type="GO" id="GO:0005956">
    <property type="term" value="C:protein kinase CK2 complex"/>
    <property type="evidence" value="ECO:0007669"/>
    <property type="project" value="UniProtKB-UniRule"/>
</dbReference>
<dbReference type="Gene3D" id="2.20.25.20">
    <property type="match status" value="1"/>
</dbReference>
<sequence length="300" mass="33369">MYHYADKAGLVDSDEDEDASIGPGWIQWFCSLEGHEFFCEVDEEFLRDNFNLHGLRGRIRLYDQALDMVLKSEPPDDDEQTDPTFMEIYRDAADLYGLAHARFIITPRGLQAMREKFLRGQFGHCPRALCDRQTCLPVGLAEDLRTARVKLYCPKCQEVYLPKGSKGDVDGAFFGPSFPHLFLQAFSSLVPLDIPTPFVPRVFGFRINGKKSIVEGKLELGEYGRSTVSQYKPEGPSSEIRAAPPWSEKICAVQLNTMQQQQQQQQAEHILTSDPEEAAGVGDRPGGAGEGGSAAPPPVI</sequence>